<reference evidence="12" key="3">
    <citation type="submission" date="2025-08" db="UniProtKB">
        <authorList>
            <consortium name="Ensembl"/>
        </authorList>
    </citation>
    <scope>IDENTIFICATION</scope>
</reference>
<dbReference type="Ensembl" id="ENSPSIT00000018270.1">
    <property type="protein sequence ID" value="ENSPSIP00000018185.1"/>
    <property type="gene ID" value="ENSPSIG00000016173.1"/>
</dbReference>
<feature type="binding site" evidence="7">
    <location>
        <position position="432"/>
    </location>
    <ligand>
        <name>cyanocob(III)alamin</name>
        <dbReference type="ChEBI" id="CHEBI:17439"/>
    </ligand>
</feature>
<keyword evidence="3" id="KW-0406">Ion transport</keyword>
<feature type="binding site" evidence="7">
    <location>
        <begin position="144"/>
        <end position="148"/>
    </location>
    <ligand>
        <name>cyanocob(III)alamin</name>
        <dbReference type="ChEBI" id="CHEBI:17439"/>
    </ligand>
</feature>
<feature type="domain" description="Transcobalamin-like C-terminal" evidence="11">
    <location>
        <begin position="354"/>
        <end position="430"/>
    </location>
</feature>
<protein>
    <submittedName>
        <fullName evidence="12">Transcobalamin 1</fullName>
    </submittedName>
</protein>
<dbReference type="GeneTree" id="ENSGT00530000063370"/>
<reference evidence="12" key="4">
    <citation type="submission" date="2025-09" db="UniProtKB">
        <authorList>
            <consortium name="Ensembl"/>
        </authorList>
    </citation>
    <scope>IDENTIFICATION</scope>
</reference>
<evidence type="ECO:0000256" key="4">
    <source>
        <dbReference type="ARBA" id="ARBA00022525"/>
    </source>
</evidence>
<evidence type="ECO:0000256" key="5">
    <source>
        <dbReference type="ARBA" id="ARBA00022729"/>
    </source>
</evidence>
<feature type="binding site" evidence="7">
    <location>
        <begin position="384"/>
        <end position="385"/>
    </location>
    <ligand>
        <name>cyanocob(III)alamin</name>
        <dbReference type="ChEBI" id="CHEBI:17439"/>
    </ligand>
</feature>
<keyword evidence="13" id="KW-1185">Reference proteome</keyword>
<feature type="binding site" evidence="7">
    <location>
        <position position="410"/>
    </location>
    <ligand>
        <name>cyanocob(III)alamin</name>
        <dbReference type="ChEBI" id="CHEBI:17439"/>
    </ligand>
</feature>
<evidence type="ECO:0000256" key="8">
    <source>
        <dbReference type="PIRSR" id="PIRSR602157-2"/>
    </source>
</evidence>
<dbReference type="OMA" id="TMNQSKY"/>
<feature type="binding site" evidence="7">
    <location>
        <position position="287"/>
    </location>
    <ligand>
        <name>cyanocob(III)alamin</name>
        <dbReference type="ChEBI" id="CHEBI:17439"/>
    </ligand>
</feature>
<dbReference type="Gene3D" id="2.170.130.30">
    <property type="match status" value="1"/>
</dbReference>
<evidence type="ECO:0000256" key="7">
    <source>
        <dbReference type="PIRSR" id="PIRSR602157-1"/>
    </source>
</evidence>
<dbReference type="PANTHER" id="PTHR10559:SF13">
    <property type="entry name" value="TRANSCOBALAMIN-1"/>
    <property type="match status" value="1"/>
</dbReference>
<dbReference type="GeneID" id="102461746"/>
<dbReference type="GO" id="GO:0006824">
    <property type="term" value="P:cobalt ion transport"/>
    <property type="evidence" value="ECO:0007669"/>
    <property type="project" value="UniProtKB-KW"/>
</dbReference>
<dbReference type="Proteomes" id="UP000007267">
    <property type="component" value="Unassembled WGS sequence"/>
</dbReference>
<evidence type="ECO:0000256" key="2">
    <source>
        <dbReference type="ARBA" id="ARBA00006449"/>
    </source>
</evidence>
<dbReference type="InterPro" id="IPR051588">
    <property type="entry name" value="Cobalamin_Transport"/>
</dbReference>
<dbReference type="EMBL" id="AGCU01001099">
    <property type="status" value="NOT_ANNOTATED_CDS"/>
    <property type="molecule type" value="Genomic_DNA"/>
</dbReference>
<dbReference type="GO" id="GO:0015889">
    <property type="term" value="P:cobalamin transport"/>
    <property type="evidence" value="ECO:0007669"/>
    <property type="project" value="InterPro"/>
</dbReference>
<comment type="subcellular location">
    <subcellularLocation>
        <location evidence="1">Secreted</location>
    </subcellularLocation>
</comment>
<dbReference type="eggNOG" id="ENOG502QT7B">
    <property type="taxonomic scope" value="Eukaryota"/>
</dbReference>
<feature type="signal peptide" evidence="10">
    <location>
        <begin position="1"/>
        <end position="22"/>
    </location>
</feature>
<dbReference type="KEGG" id="pss:102461746"/>
<evidence type="ECO:0000256" key="3">
    <source>
        <dbReference type="ARBA" id="ARBA00022426"/>
    </source>
</evidence>
<organism evidence="12 13">
    <name type="scientific">Pelodiscus sinensis</name>
    <name type="common">Chinese softshell turtle</name>
    <name type="synonym">Trionyx sinensis</name>
    <dbReference type="NCBI Taxonomy" id="13735"/>
    <lineage>
        <taxon>Eukaryota</taxon>
        <taxon>Metazoa</taxon>
        <taxon>Chordata</taxon>
        <taxon>Craniata</taxon>
        <taxon>Vertebrata</taxon>
        <taxon>Euteleostomi</taxon>
        <taxon>Archelosauria</taxon>
        <taxon>Testudinata</taxon>
        <taxon>Testudines</taxon>
        <taxon>Cryptodira</taxon>
        <taxon>Trionychia</taxon>
        <taxon>Trionychidae</taxon>
        <taxon>Pelodiscus</taxon>
    </lineage>
</organism>
<feature type="chain" id="PRO_5003906409" evidence="10">
    <location>
        <begin position="23"/>
        <end position="432"/>
    </location>
</feature>
<feature type="disulfide bond" evidence="8">
    <location>
        <begin position="25"/>
        <end position="263"/>
    </location>
</feature>
<dbReference type="PANTHER" id="PTHR10559">
    <property type="entry name" value="TRANSCOBALAMIN-1/GASTRIC INTRINSIC FACTOR"/>
    <property type="match status" value="1"/>
</dbReference>
<dbReference type="GO" id="GO:0005615">
    <property type="term" value="C:extracellular space"/>
    <property type="evidence" value="ECO:0007669"/>
    <property type="project" value="TreeGrafter"/>
</dbReference>
<evidence type="ECO:0000256" key="9">
    <source>
        <dbReference type="SAM" id="MobiDB-lite"/>
    </source>
</evidence>
<keyword evidence="3" id="KW-0171">Cobalt transport</keyword>
<keyword evidence="4" id="KW-0964">Secreted</keyword>
<keyword evidence="5 10" id="KW-0732">Signal</keyword>
<reference evidence="13" key="1">
    <citation type="submission" date="2011-10" db="EMBL/GenBank/DDBJ databases">
        <authorList>
            <consortium name="Soft-shell Turtle Genome Consortium"/>
        </authorList>
    </citation>
    <scope>NUCLEOTIDE SEQUENCE [LARGE SCALE GENOMIC DNA]</scope>
    <source>
        <strain evidence="13">Daiwa-1</strain>
    </source>
</reference>
<reference evidence="13" key="2">
    <citation type="journal article" date="2013" name="Nat. Genet.">
        <title>The draft genomes of soft-shell turtle and green sea turtle yield insights into the development and evolution of the turtle-specific body plan.</title>
        <authorList>
            <person name="Wang Z."/>
            <person name="Pascual-Anaya J."/>
            <person name="Zadissa A."/>
            <person name="Li W."/>
            <person name="Niimura Y."/>
            <person name="Huang Z."/>
            <person name="Li C."/>
            <person name="White S."/>
            <person name="Xiong Z."/>
            <person name="Fang D."/>
            <person name="Wang B."/>
            <person name="Ming Y."/>
            <person name="Chen Y."/>
            <person name="Zheng Y."/>
            <person name="Kuraku S."/>
            <person name="Pignatelli M."/>
            <person name="Herrero J."/>
            <person name="Beal K."/>
            <person name="Nozawa M."/>
            <person name="Li Q."/>
            <person name="Wang J."/>
            <person name="Zhang H."/>
            <person name="Yu L."/>
            <person name="Shigenobu S."/>
            <person name="Wang J."/>
            <person name="Liu J."/>
            <person name="Flicek P."/>
            <person name="Searle S."/>
            <person name="Wang J."/>
            <person name="Kuratani S."/>
            <person name="Yin Y."/>
            <person name="Aken B."/>
            <person name="Zhang G."/>
            <person name="Irie N."/>
        </authorList>
    </citation>
    <scope>NUCLEOTIDE SEQUENCE [LARGE SCALE GENOMIC DNA]</scope>
    <source>
        <strain evidence="13">Daiwa-1</strain>
    </source>
</reference>
<dbReference type="OrthoDB" id="6343110at2759"/>
<feature type="compositionally biased region" description="Low complexity" evidence="9">
    <location>
        <begin position="312"/>
        <end position="327"/>
    </location>
</feature>
<comment type="similarity">
    <text evidence="2">Belongs to the eukaryotic cobalamin transport proteins family.</text>
</comment>
<dbReference type="Pfam" id="PF14478">
    <property type="entry name" value="DUF4430"/>
    <property type="match status" value="1"/>
</dbReference>
<feature type="region of interest" description="Disordered" evidence="9">
    <location>
        <begin position="308"/>
        <end position="327"/>
    </location>
</feature>
<keyword evidence="6 7" id="KW-0170">Cobalt</keyword>
<dbReference type="HOGENOM" id="CLU_052188_0_0_1"/>
<evidence type="ECO:0000313" key="12">
    <source>
        <dbReference type="Ensembl" id="ENSPSIP00000018185.1"/>
    </source>
</evidence>
<feature type="binding site" evidence="7">
    <location>
        <begin position="401"/>
        <end position="403"/>
    </location>
    <ligand>
        <name>cyanocob(III)alamin</name>
        <dbReference type="ChEBI" id="CHEBI:17439"/>
    </ligand>
</feature>
<dbReference type="RefSeq" id="XP_006110368.1">
    <property type="nucleotide sequence ID" value="XM_006110306.3"/>
</dbReference>
<evidence type="ECO:0000256" key="1">
    <source>
        <dbReference type="ARBA" id="ARBA00004613"/>
    </source>
</evidence>
<dbReference type="InterPro" id="IPR002157">
    <property type="entry name" value="Cbl-bd_prot"/>
</dbReference>
<dbReference type="InterPro" id="IPR027954">
    <property type="entry name" value="Transcobalamin-like_C"/>
</dbReference>
<evidence type="ECO:0000256" key="10">
    <source>
        <dbReference type="SAM" id="SignalP"/>
    </source>
</evidence>
<accession>K7GD24</accession>
<evidence type="ECO:0000313" key="13">
    <source>
        <dbReference type="Proteomes" id="UP000007267"/>
    </source>
</evidence>
<feature type="binding site" evidence="7">
    <location>
        <position position="238"/>
    </location>
    <ligand>
        <name>cyanocob(III)alamin</name>
        <dbReference type="ChEBI" id="CHEBI:17439"/>
    </ligand>
</feature>
<keyword evidence="8" id="KW-1015">Disulfide bond</keyword>
<evidence type="ECO:0000256" key="6">
    <source>
        <dbReference type="ARBA" id="ARBA00023285"/>
    </source>
</evidence>
<evidence type="ECO:0000259" key="11">
    <source>
        <dbReference type="Pfam" id="PF14478"/>
    </source>
</evidence>
<proteinExistence type="inferred from homology"/>
<name>K7GD24_PELSI</name>
<dbReference type="Pfam" id="PF01122">
    <property type="entry name" value="Cobalamin_bind"/>
    <property type="match status" value="1"/>
</dbReference>
<dbReference type="Gene3D" id="1.50.10.20">
    <property type="match status" value="1"/>
</dbReference>
<feature type="binding site" evidence="7">
    <location>
        <position position="188"/>
    </location>
    <ligand>
        <name>cyanocob(III)alamin</name>
        <dbReference type="ChEBI" id="CHEBI:17439"/>
    </ligand>
</feature>
<dbReference type="AlphaFoldDB" id="K7GD24"/>
<dbReference type="GO" id="GO:0031419">
    <property type="term" value="F:cobalamin binding"/>
    <property type="evidence" value="ECO:0007669"/>
    <property type="project" value="InterPro"/>
</dbReference>
<feature type="disulfide bond" evidence="8">
    <location>
        <begin position="157"/>
        <end position="199"/>
    </location>
</feature>
<sequence length="432" mass="47957">MRSVMIPLAGLLLLFLAPGGLCQGCAVSEKERPLVRDLQRKMIYSVDPKVPPNPSILIALRLAQDHNKRIEQDMLKKLSQDAVQRAAKSFSSGQVALHILAQRASCSNPRQISANNSTINLVQLLEQKFKDELQNIVIHGNPLTNFYQLSLDVLALCQLKGRLSPARASILLSPDQKKYYLSGQFSVDTAAVAILAQICLQTTGRPLPPKVTKKLRENVQWLVNKMLAEKKNDGVIGNIYSTGWAMQALSVSSRYLKPGAWSCPQTLRRVLEELPKDTFNNPMAASQILPSLENKTYLDVRRLTCSKDPDNLPLSTPQPTTPTSQPPTIRVTYTVFSDMNIIINNSINVTVPQGSVFFKVMEVAQATDPSKFSFTYTVTSWGPYITSVQGLQADNNQRTYWQLLSNGTSLNQGAGDYVVSQGERLEVRFSTY</sequence>
<keyword evidence="3" id="KW-0813">Transport</keyword>